<dbReference type="AlphaFoldDB" id="A0A251T6Z7"/>
<evidence type="ECO:0000313" key="2">
    <source>
        <dbReference type="EMBL" id="OTG06875.1"/>
    </source>
</evidence>
<evidence type="ECO:0000313" key="3">
    <source>
        <dbReference type="Proteomes" id="UP000215914"/>
    </source>
</evidence>
<evidence type="ECO:0000256" key="1">
    <source>
        <dbReference type="SAM" id="MobiDB-lite"/>
    </source>
</evidence>
<organism evidence="2 3">
    <name type="scientific">Helianthus annuus</name>
    <name type="common">Common sunflower</name>
    <dbReference type="NCBI Taxonomy" id="4232"/>
    <lineage>
        <taxon>Eukaryota</taxon>
        <taxon>Viridiplantae</taxon>
        <taxon>Streptophyta</taxon>
        <taxon>Embryophyta</taxon>
        <taxon>Tracheophyta</taxon>
        <taxon>Spermatophyta</taxon>
        <taxon>Magnoliopsida</taxon>
        <taxon>eudicotyledons</taxon>
        <taxon>Gunneridae</taxon>
        <taxon>Pentapetalae</taxon>
        <taxon>asterids</taxon>
        <taxon>campanulids</taxon>
        <taxon>Asterales</taxon>
        <taxon>Asteraceae</taxon>
        <taxon>Asteroideae</taxon>
        <taxon>Heliantheae alliance</taxon>
        <taxon>Heliantheae</taxon>
        <taxon>Helianthus</taxon>
    </lineage>
</organism>
<feature type="compositionally biased region" description="Polar residues" evidence="1">
    <location>
        <begin position="33"/>
        <end position="44"/>
    </location>
</feature>
<name>A0A251T6Z7_HELAN</name>
<dbReference type="Proteomes" id="UP000215914">
    <property type="component" value="Chromosome 11"/>
</dbReference>
<keyword evidence="3" id="KW-1185">Reference proteome</keyword>
<feature type="region of interest" description="Disordered" evidence="1">
    <location>
        <begin position="23"/>
        <end position="48"/>
    </location>
</feature>
<proteinExistence type="predicted"/>
<reference evidence="3" key="1">
    <citation type="journal article" date="2017" name="Nature">
        <title>The sunflower genome provides insights into oil metabolism, flowering and Asterid evolution.</title>
        <authorList>
            <person name="Badouin H."/>
            <person name="Gouzy J."/>
            <person name="Grassa C.J."/>
            <person name="Murat F."/>
            <person name="Staton S.E."/>
            <person name="Cottret L."/>
            <person name="Lelandais-Briere C."/>
            <person name="Owens G.L."/>
            <person name="Carrere S."/>
            <person name="Mayjonade B."/>
            <person name="Legrand L."/>
            <person name="Gill N."/>
            <person name="Kane N.C."/>
            <person name="Bowers J.E."/>
            <person name="Hubner S."/>
            <person name="Bellec A."/>
            <person name="Berard A."/>
            <person name="Berges H."/>
            <person name="Blanchet N."/>
            <person name="Boniface M.C."/>
            <person name="Brunel D."/>
            <person name="Catrice O."/>
            <person name="Chaidir N."/>
            <person name="Claudel C."/>
            <person name="Donnadieu C."/>
            <person name="Faraut T."/>
            <person name="Fievet G."/>
            <person name="Helmstetter N."/>
            <person name="King M."/>
            <person name="Knapp S.J."/>
            <person name="Lai Z."/>
            <person name="Le Paslier M.C."/>
            <person name="Lippi Y."/>
            <person name="Lorenzon L."/>
            <person name="Mandel J.R."/>
            <person name="Marage G."/>
            <person name="Marchand G."/>
            <person name="Marquand E."/>
            <person name="Bret-Mestries E."/>
            <person name="Morien E."/>
            <person name="Nambeesan S."/>
            <person name="Nguyen T."/>
            <person name="Pegot-Espagnet P."/>
            <person name="Pouilly N."/>
            <person name="Raftis F."/>
            <person name="Sallet E."/>
            <person name="Schiex T."/>
            <person name="Thomas J."/>
            <person name="Vandecasteele C."/>
            <person name="Vares D."/>
            <person name="Vear F."/>
            <person name="Vautrin S."/>
            <person name="Crespi M."/>
            <person name="Mangin B."/>
            <person name="Burke J.M."/>
            <person name="Salse J."/>
            <person name="Munos S."/>
            <person name="Vincourt P."/>
            <person name="Rieseberg L.H."/>
            <person name="Langlade N.B."/>
        </authorList>
    </citation>
    <scope>NUCLEOTIDE SEQUENCE [LARGE SCALE GENOMIC DNA]</scope>
    <source>
        <strain evidence="3">cv. SF193</strain>
    </source>
</reference>
<protein>
    <submittedName>
        <fullName evidence="2">Uncharacterized protein</fullName>
    </submittedName>
</protein>
<gene>
    <name evidence="2" type="ORF">HannXRQ_Chr11g0324111</name>
</gene>
<accession>A0A251T6Z7</accession>
<dbReference type="EMBL" id="CM007900">
    <property type="protein sequence ID" value="OTG06875.1"/>
    <property type="molecule type" value="Genomic_DNA"/>
</dbReference>
<dbReference type="InParanoid" id="A0A251T6Z7"/>
<sequence>MTGMALDLSSMWLPELEMDNRGFMNQDDMSKPYNRSFQTPTSFEDQTETKLPGYDHKASSINIVCQTSKTIVTSLSSSNTFTIPFDDSVGLQISGTGKVQTVTRALV</sequence>